<reference evidence="1" key="1">
    <citation type="journal article" date="2021" name="Cell">
        <title>Tracing the genetic footprints of vertebrate landing in non-teleost ray-finned fishes.</title>
        <authorList>
            <person name="Bi X."/>
            <person name="Wang K."/>
            <person name="Yang L."/>
            <person name="Pan H."/>
            <person name="Jiang H."/>
            <person name="Wei Q."/>
            <person name="Fang M."/>
            <person name="Yu H."/>
            <person name="Zhu C."/>
            <person name="Cai Y."/>
            <person name="He Y."/>
            <person name="Gan X."/>
            <person name="Zeng H."/>
            <person name="Yu D."/>
            <person name="Zhu Y."/>
            <person name="Jiang H."/>
            <person name="Qiu Q."/>
            <person name="Yang H."/>
            <person name="Zhang Y.E."/>
            <person name="Wang W."/>
            <person name="Zhu M."/>
            <person name="He S."/>
            <person name="Zhang G."/>
        </authorList>
    </citation>
    <scope>NUCLEOTIDE SEQUENCE</scope>
    <source>
        <strain evidence="1">Allg_001</strain>
    </source>
</reference>
<comment type="caution">
    <text evidence="1">The sequence shown here is derived from an EMBL/GenBank/DDBJ whole genome shotgun (WGS) entry which is preliminary data.</text>
</comment>
<sequence>EEHKSISRLKRYVALCGVRRNYKRLFEGCKSVRSKVNVLRQQLEDLGVKGQIP</sequence>
<dbReference type="PANTHER" id="PTHR15410:SF2">
    <property type="entry name" value="HIRA-INTERACTING PROTEIN 3"/>
    <property type="match status" value="1"/>
</dbReference>
<accession>A0A8J7NUQ7</accession>
<feature type="non-terminal residue" evidence="1">
    <location>
        <position position="53"/>
    </location>
</feature>
<evidence type="ECO:0000313" key="2">
    <source>
        <dbReference type="Proteomes" id="UP000736164"/>
    </source>
</evidence>
<feature type="non-terminal residue" evidence="1">
    <location>
        <position position="1"/>
    </location>
</feature>
<keyword evidence="2" id="KW-1185">Reference proteome</keyword>
<dbReference type="EMBL" id="JAAWVO010049561">
    <property type="protein sequence ID" value="MBN3320015.1"/>
    <property type="molecule type" value="Genomic_DNA"/>
</dbReference>
<evidence type="ECO:0000313" key="1">
    <source>
        <dbReference type="EMBL" id="MBN3320015.1"/>
    </source>
</evidence>
<dbReference type="GO" id="GO:0005634">
    <property type="term" value="C:nucleus"/>
    <property type="evidence" value="ECO:0007669"/>
    <property type="project" value="TreeGrafter"/>
</dbReference>
<dbReference type="AlphaFoldDB" id="A0A8J7NUQ7"/>
<dbReference type="Proteomes" id="UP000736164">
    <property type="component" value="Unassembled WGS sequence"/>
</dbReference>
<name>A0A8J7NUQ7_ATRSP</name>
<dbReference type="InterPro" id="IPR037647">
    <property type="entry name" value="HIRIP3"/>
</dbReference>
<gene>
    <name evidence="1" type="primary">Hirip3</name>
    <name evidence="1" type="ORF">GTO95_0018565</name>
</gene>
<dbReference type="PANTHER" id="PTHR15410">
    <property type="entry name" value="HIRA-INTERACTING PROTEIN 3"/>
    <property type="match status" value="1"/>
</dbReference>
<proteinExistence type="predicted"/>
<protein>
    <submittedName>
        <fullName evidence="1">HIRP3 protein</fullName>
    </submittedName>
</protein>
<organism evidence="1 2">
    <name type="scientific">Atractosteus spatula</name>
    <name type="common">Alligator gar</name>
    <name type="synonym">Lepisosteus spatula</name>
    <dbReference type="NCBI Taxonomy" id="7917"/>
    <lineage>
        <taxon>Eukaryota</taxon>
        <taxon>Metazoa</taxon>
        <taxon>Chordata</taxon>
        <taxon>Craniata</taxon>
        <taxon>Vertebrata</taxon>
        <taxon>Euteleostomi</taxon>
        <taxon>Actinopterygii</taxon>
        <taxon>Neopterygii</taxon>
        <taxon>Holostei</taxon>
        <taxon>Semionotiformes</taxon>
        <taxon>Lepisosteidae</taxon>
        <taxon>Atractosteus</taxon>
    </lineage>
</organism>